<keyword evidence="4" id="KW-1185">Reference proteome</keyword>
<keyword evidence="2" id="KW-0812">Transmembrane</keyword>
<dbReference type="Gene3D" id="3.90.210.10">
    <property type="entry name" value="Heat-Labile Enterotoxin, subunit A"/>
    <property type="match status" value="1"/>
</dbReference>
<evidence type="ECO:0000256" key="1">
    <source>
        <dbReference type="SAM" id="MobiDB-lite"/>
    </source>
</evidence>
<dbReference type="Proteomes" id="UP001163105">
    <property type="component" value="Unassembled WGS sequence"/>
</dbReference>
<sequence length="1218" mass="133641">MGNEQPSRAQPPSRVATTSIAALSAIKIALGASSIIAPQLAYSLFLLELKPNAVVVARLFGSSCAALGAATWALNRRVSRATAHPDGASRGPARELEAERRADLKKVVAFNLAADTVDVMQWGQLVSEAFRVGIPEATLMERLDSHGVGLLSLLEPDLFDLLQRFPAVHDALLVASEYDLSFHCCNAYSAHPRTFKRTEETRAHRDEMVQLCAGLNAMISPRVYMCLHEDFAPPCIRFPAEFNECVTFRKQWIKHVSSIEPNEAAGHCELYETEDCTGPYLEITDRIPMLYLAGLDKFPTQDWTTYTGWNDPDTAPFDKRRTVYDGTGNTAPFDKWRSVSQALGTLAGTQGRVLDWANVYISLPPEPEREKPFAFSHGQYSHDIVYFATFSAGTPGTPQWMPAITPIRIRNNDGIQDLDENQLPDLIPATSSFDDLYGITQRYNSAWIYRISTGPHMIRQPDMTEGQKRDYLAIGGILWSQISAFAVVMEGQNRTDLVWRENPEYDRFWEQYGASPWQPLFDATDPGRAAALSRFHDAVGPDQDDTDPYGFFLDELLRNDNPTMTRTSRNRLRRLLDWNRGDEPSRTFPLGRTIRDVSLQVHALLAVDWTGLGLPADTVRMLQGGFPLEDQVGQAVIALAGSRYHTQTFATAMGVGPAESLDGQIASQVGASAKRKRCEDEIEEKVDELRRQGKGLIEEARNSAEKEIVTELLDLSRQNLCASSSEATVESCVKRVSDGIKKAGSNKIEPEVLSLMLQEIGRREAGLRCTQTLTLGTFHDDHREAAEAWRSPVPAGARLMFDAQTIASEWDEFSTEARRRSISYDELLRHLDRGMTGLERLNPILLDMMWLRFPAVFNTLRIAAAHGLTFSTCTRLAQYPPDGVGGRGKRADEGEPHRHPMDCAATLSPLLIPKALVCLGIDFESPCKRLRTPLHVCSDMAAVRLISRMGSRRLNLVALVAVMVMASMAVAETAADVGAAVFLAEEGQGQPMSRQPGFRAVELAASDHFLFLGMSFDCNPSGASSAKCAPVTRGGEPDLVPFSARDFGFAFHGEEKHEARPMPAATTAGLERLVAYTTATATSPSHRRGRMAALVFDMAGRRRQAQGATISSQVDTLVLDGDTRLERPATTPRAQAAGPSSKRFAAGDGAKRTTRLIADDADNDDDDDRTGFNSLVPFASTVNWPNGGATWSPHGSTIALLLGTVFGLAAAPSVGVVL</sequence>
<reference evidence="3" key="1">
    <citation type="submission" date="2023-01" db="EMBL/GenBank/DDBJ databases">
        <title>The growth and conidiation of Purpureocillium lavendulum are regulated by nitrogen source and histone H3K14 acetylation.</title>
        <authorList>
            <person name="Tang P."/>
            <person name="Han J."/>
            <person name="Zhang C."/>
            <person name="Tang P."/>
            <person name="Qi F."/>
            <person name="Zhang K."/>
            <person name="Liang L."/>
        </authorList>
    </citation>
    <scope>NUCLEOTIDE SEQUENCE</scope>
    <source>
        <strain evidence="3">YMF1.00683</strain>
    </source>
</reference>
<dbReference type="GO" id="GO:0032259">
    <property type="term" value="P:methylation"/>
    <property type="evidence" value="ECO:0007669"/>
    <property type="project" value="UniProtKB-KW"/>
</dbReference>
<protein>
    <submittedName>
        <fullName evidence="3">Benzoate carboxyl methyltransferase</fullName>
    </submittedName>
</protein>
<dbReference type="EMBL" id="JAQHRD010000008">
    <property type="protein sequence ID" value="KAJ6438181.1"/>
    <property type="molecule type" value="Genomic_DNA"/>
</dbReference>
<dbReference type="AlphaFoldDB" id="A0AB34FH85"/>
<organism evidence="3 4">
    <name type="scientific">Purpureocillium lavendulum</name>
    <dbReference type="NCBI Taxonomy" id="1247861"/>
    <lineage>
        <taxon>Eukaryota</taxon>
        <taxon>Fungi</taxon>
        <taxon>Dikarya</taxon>
        <taxon>Ascomycota</taxon>
        <taxon>Pezizomycotina</taxon>
        <taxon>Sordariomycetes</taxon>
        <taxon>Hypocreomycetidae</taxon>
        <taxon>Hypocreales</taxon>
        <taxon>Ophiocordycipitaceae</taxon>
        <taxon>Purpureocillium</taxon>
    </lineage>
</organism>
<feature type="transmembrane region" description="Helical" evidence="2">
    <location>
        <begin position="20"/>
        <end position="41"/>
    </location>
</feature>
<evidence type="ECO:0000313" key="3">
    <source>
        <dbReference type="EMBL" id="KAJ6438181.1"/>
    </source>
</evidence>
<proteinExistence type="predicted"/>
<keyword evidence="2" id="KW-0472">Membrane</keyword>
<name>A0AB34FH85_9HYPO</name>
<evidence type="ECO:0000256" key="2">
    <source>
        <dbReference type="SAM" id="Phobius"/>
    </source>
</evidence>
<dbReference type="SUPFAM" id="SSF56399">
    <property type="entry name" value="ADP-ribosylation"/>
    <property type="match status" value="1"/>
</dbReference>
<feature type="region of interest" description="Disordered" evidence="1">
    <location>
        <begin position="1127"/>
        <end position="1150"/>
    </location>
</feature>
<dbReference type="GO" id="GO:0008168">
    <property type="term" value="F:methyltransferase activity"/>
    <property type="evidence" value="ECO:0007669"/>
    <property type="project" value="UniProtKB-KW"/>
</dbReference>
<keyword evidence="3" id="KW-0489">Methyltransferase</keyword>
<keyword evidence="2" id="KW-1133">Transmembrane helix</keyword>
<evidence type="ECO:0000313" key="4">
    <source>
        <dbReference type="Proteomes" id="UP001163105"/>
    </source>
</evidence>
<keyword evidence="3" id="KW-0808">Transferase</keyword>
<comment type="caution">
    <text evidence="3">The sequence shown here is derived from an EMBL/GenBank/DDBJ whole genome shotgun (WGS) entry which is preliminary data.</text>
</comment>
<accession>A0AB34FH85</accession>
<gene>
    <name evidence="3" type="ORF">O9K51_08772</name>
</gene>